<dbReference type="Proteomes" id="UP000441609">
    <property type="component" value="Unassembled WGS sequence"/>
</dbReference>
<dbReference type="Pfam" id="PF01522">
    <property type="entry name" value="Polysacc_deac_1"/>
    <property type="match status" value="1"/>
</dbReference>
<evidence type="ECO:0000259" key="3">
    <source>
        <dbReference type="PROSITE" id="PS51677"/>
    </source>
</evidence>
<reference evidence="6 8" key="2">
    <citation type="submission" date="2018-08" db="EMBL/GenBank/DDBJ databases">
        <title>A genome reference for cultivated species of the human gut microbiota.</title>
        <authorList>
            <person name="Zou Y."/>
            <person name="Xue W."/>
            <person name="Luo G."/>
        </authorList>
    </citation>
    <scope>NUCLEOTIDE SEQUENCE [LARGE SCALE GENOMIC DNA]</scope>
    <source>
        <strain evidence="6 8">AM30-4</strain>
    </source>
</reference>
<accession>A0A173YZP3</accession>
<evidence type="ECO:0000256" key="2">
    <source>
        <dbReference type="ARBA" id="ARBA00022729"/>
    </source>
</evidence>
<sequence length="278" mass="32347">MNKREIVGYALYQIGKFGRKEPDFLSIYFHDPAPKTFTSILEWCKKKSYRFITLQECYAILSGKIRQEGKVAYLSFDDGWQSNLNLIPIIDKYQAPITIFVSIDPLLSGNFWWEYALADGIELRNKMKLMSYKKFVSSLESLKKKYSLERSVLTEQELVKIASHPLVSIQSHTMSHPILTNCDDEILSYELNSSKAYLENLLHHKIEAFSYPNGNFSNREIEAVKKAGYKMAFTTEYIPIQINHTNLYRIPRMAMNTYGGYYENLSKILGIWQDILKK</sequence>
<dbReference type="InterPro" id="IPR051398">
    <property type="entry name" value="Polysacch_Deacetylase"/>
</dbReference>
<evidence type="ECO:0000256" key="1">
    <source>
        <dbReference type="ARBA" id="ARBA00004613"/>
    </source>
</evidence>
<dbReference type="OMA" id="ENICRIT"/>
<dbReference type="Gene3D" id="3.20.20.370">
    <property type="entry name" value="Glycoside hydrolase/deacetylase"/>
    <property type="match status" value="1"/>
</dbReference>
<reference evidence="4 7" key="1">
    <citation type="submission" date="2015-09" db="EMBL/GenBank/DDBJ databases">
        <authorList>
            <consortium name="Pathogen Informatics"/>
        </authorList>
    </citation>
    <scope>NUCLEOTIDE SEQUENCE [LARGE SCALE GENOMIC DNA]</scope>
    <source>
        <strain evidence="4 7">2789STDY5608822</strain>
    </source>
</reference>
<dbReference type="EMBL" id="QSJN01000017">
    <property type="protein sequence ID" value="RHD71426.1"/>
    <property type="molecule type" value="Genomic_DNA"/>
</dbReference>
<dbReference type="Proteomes" id="UP000284660">
    <property type="component" value="Unassembled WGS sequence"/>
</dbReference>
<evidence type="ECO:0000313" key="9">
    <source>
        <dbReference type="Proteomes" id="UP000441609"/>
    </source>
</evidence>
<comment type="caution">
    <text evidence="4">The sequence shown here is derived from an EMBL/GenBank/DDBJ whole genome shotgun (WGS) entry which is preliminary data.</text>
</comment>
<dbReference type="AlphaFoldDB" id="A0A173YZP3"/>
<dbReference type="EMBL" id="CYYK01000002">
    <property type="protein sequence ID" value="CUN68686.1"/>
    <property type="molecule type" value="Genomic_DNA"/>
</dbReference>
<proteinExistence type="predicted"/>
<organism evidence="4 7">
    <name type="scientific">Parabacteroides distasonis</name>
    <dbReference type="NCBI Taxonomy" id="823"/>
    <lineage>
        <taxon>Bacteria</taxon>
        <taxon>Pseudomonadati</taxon>
        <taxon>Bacteroidota</taxon>
        <taxon>Bacteroidia</taxon>
        <taxon>Bacteroidales</taxon>
        <taxon>Tannerellaceae</taxon>
        <taxon>Parabacteroides</taxon>
    </lineage>
</organism>
<evidence type="ECO:0000313" key="4">
    <source>
        <dbReference type="EMBL" id="CUN68686.1"/>
    </source>
</evidence>
<dbReference type="EMBL" id="WKMO01000019">
    <property type="protein sequence ID" value="MSB75124.1"/>
    <property type="molecule type" value="Genomic_DNA"/>
</dbReference>
<evidence type="ECO:0000313" key="6">
    <source>
        <dbReference type="EMBL" id="RHD71426.1"/>
    </source>
</evidence>
<dbReference type="Proteomes" id="UP000095455">
    <property type="component" value="Unassembled WGS sequence"/>
</dbReference>
<gene>
    <name evidence="6" type="ORF">DW782_19200</name>
    <name evidence="4" type="ORF">ERS852380_00850</name>
    <name evidence="5" type="ORF">GKD70_17835</name>
</gene>
<comment type="subcellular location">
    <subcellularLocation>
        <location evidence="1">Secreted</location>
    </subcellularLocation>
</comment>
<dbReference type="GO" id="GO:0005975">
    <property type="term" value="P:carbohydrate metabolic process"/>
    <property type="evidence" value="ECO:0007669"/>
    <property type="project" value="InterPro"/>
</dbReference>
<evidence type="ECO:0000313" key="5">
    <source>
        <dbReference type="EMBL" id="MSB75124.1"/>
    </source>
</evidence>
<dbReference type="PROSITE" id="PS51677">
    <property type="entry name" value="NODB"/>
    <property type="match status" value="1"/>
</dbReference>
<evidence type="ECO:0000313" key="8">
    <source>
        <dbReference type="Proteomes" id="UP000284660"/>
    </source>
</evidence>
<dbReference type="GO" id="GO:0005576">
    <property type="term" value="C:extracellular region"/>
    <property type="evidence" value="ECO:0007669"/>
    <property type="project" value="UniProtKB-SubCell"/>
</dbReference>
<dbReference type="SUPFAM" id="SSF88713">
    <property type="entry name" value="Glycoside hydrolase/deacetylase"/>
    <property type="match status" value="1"/>
</dbReference>
<reference evidence="5 9" key="3">
    <citation type="journal article" date="2019" name="Nat. Med.">
        <title>A library of human gut bacterial isolates paired with longitudinal multiomics data enables mechanistic microbiome research.</title>
        <authorList>
            <person name="Poyet M."/>
            <person name="Groussin M."/>
            <person name="Gibbons S.M."/>
            <person name="Avila-Pacheco J."/>
            <person name="Jiang X."/>
            <person name="Kearney S.M."/>
            <person name="Perrotta A.R."/>
            <person name="Berdy B."/>
            <person name="Zhao S."/>
            <person name="Lieberman T.D."/>
            <person name="Swanson P.K."/>
            <person name="Smith M."/>
            <person name="Roesemann S."/>
            <person name="Alexander J.E."/>
            <person name="Rich S.A."/>
            <person name="Livny J."/>
            <person name="Vlamakis H."/>
            <person name="Clish C."/>
            <person name="Bullock K."/>
            <person name="Deik A."/>
            <person name="Scott J."/>
            <person name="Pierce K.A."/>
            <person name="Xavier R.J."/>
            <person name="Alm E.J."/>
        </authorList>
    </citation>
    <scope>NUCLEOTIDE SEQUENCE [LARGE SCALE GENOMIC DNA]</scope>
    <source>
        <strain evidence="5 9">BIOML-A20</strain>
    </source>
</reference>
<keyword evidence="2" id="KW-0732">Signal</keyword>
<dbReference type="InterPro" id="IPR002509">
    <property type="entry name" value="NODB_dom"/>
</dbReference>
<dbReference type="RefSeq" id="WP_005855159.1">
    <property type="nucleotide sequence ID" value="NZ_BQOC01000002.1"/>
</dbReference>
<evidence type="ECO:0000313" key="7">
    <source>
        <dbReference type="Proteomes" id="UP000095455"/>
    </source>
</evidence>
<dbReference type="PANTHER" id="PTHR34216:SF3">
    <property type="entry name" value="POLY-BETA-1,6-N-ACETYL-D-GLUCOSAMINE N-DEACETYLASE"/>
    <property type="match status" value="1"/>
</dbReference>
<feature type="domain" description="NodB homology" evidence="3">
    <location>
        <begin position="70"/>
        <end position="278"/>
    </location>
</feature>
<protein>
    <submittedName>
        <fullName evidence="4">Outer membrane N-deacetylase</fullName>
    </submittedName>
    <submittedName>
        <fullName evidence="5">Polysaccharide deacetylase family protein</fullName>
    </submittedName>
</protein>
<dbReference type="InterPro" id="IPR011330">
    <property type="entry name" value="Glyco_hydro/deAcase_b/a-brl"/>
</dbReference>
<dbReference type="CDD" id="cd10918">
    <property type="entry name" value="CE4_NodB_like_5s_6s"/>
    <property type="match status" value="1"/>
</dbReference>
<name>A0A173YZP3_PARDI</name>
<dbReference type="PANTHER" id="PTHR34216">
    <property type="match status" value="1"/>
</dbReference>
<dbReference type="OrthoDB" id="9778320at2"/>
<dbReference type="GO" id="GO:0016810">
    <property type="term" value="F:hydrolase activity, acting on carbon-nitrogen (but not peptide) bonds"/>
    <property type="evidence" value="ECO:0007669"/>
    <property type="project" value="InterPro"/>
</dbReference>